<keyword evidence="2" id="KW-1185">Reference proteome</keyword>
<name>A0A239P870_9ACTN</name>
<accession>A0A239P870</accession>
<dbReference type="OrthoDB" id="3392539at2"/>
<gene>
    <name evidence="1" type="ORF">SAMN05421812_11536</name>
</gene>
<organism evidence="1 2">
    <name type="scientific">Asanoa hainanensis</name>
    <dbReference type="NCBI Taxonomy" id="560556"/>
    <lineage>
        <taxon>Bacteria</taxon>
        <taxon>Bacillati</taxon>
        <taxon>Actinomycetota</taxon>
        <taxon>Actinomycetes</taxon>
        <taxon>Micromonosporales</taxon>
        <taxon>Micromonosporaceae</taxon>
        <taxon>Asanoa</taxon>
    </lineage>
</organism>
<dbReference type="EMBL" id="FZPH01000015">
    <property type="protein sequence ID" value="SNT63237.1"/>
    <property type="molecule type" value="Genomic_DNA"/>
</dbReference>
<dbReference type="AlphaFoldDB" id="A0A239P870"/>
<sequence length="71" mass="7813">MSELERIVEAELHDAETSQPVDEAVRMPVDEWIFDPADAEGDEVRLRSLLGAVETIENPPRAGANHATEEG</sequence>
<proteinExistence type="predicted"/>
<dbReference type="Proteomes" id="UP000198362">
    <property type="component" value="Unassembled WGS sequence"/>
</dbReference>
<reference evidence="1 2" key="1">
    <citation type="submission" date="2017-06" db="EMBL/GenBank/DDBJ databases">
        <authorList>
            <person name="Kim H.J."/>
            <person name="Triplett B.A."/>
        </authorList>
    </citation>
    <scope>NUCLEOTIDE SEQUENCE [LARGE SCALE GENOMIC DNA]</scope>
    <source>
        <strain evidence="1 2">CGMCC 4.5593</strain>
    </source>
</reference>
<evidence type="ECO:0000313" key="2">
    <source>
        <dbReference type="Proteomes" id="UP000198362"/>
    </source>
</evidence>
<evidence type="ECO:0000313" key="1">
    <source>
        <dbReference type="EMBL" id="SNT63237.1"/>
    </source>
</evidence>
<protein>
    <submittedName>
        <fullName evidence="1">Uncharacterized protein</fullName>
    </submittedName>
</protein>
<dbReference type="RefSeq" id="WP_089254007.1">
    <property type="nucleotide sequence ID" value="NZ_FZPH01000015.1"/>
</dbReference>